<dbReference type="Proteomes" id="UP000438991">
    <property type="component" value="Unassembled WGS sequence"/>
</dbReference>
<dbReference type="EMBL" id="WNKV01000005">
    <property type="protein sequence ID" value="MTW16347.1"/>
    <property type="molecule type" value="Genomic_DNA"/>
</dbReference>
<gene>
    <name evidence="1" type="ORF">GJ689_09000</name>
</gene>
<reference evidence="1 2" key="1">
    <citation type="submission" date="2019-11" db="EMBL/GenBank/DDBJ databases">
        <title>Whole-genome sequence of Rhodoplanes serenus DSM 18633, type strain.</title>
        <authorList>
            <person name="Kyndt J.A."/>
            <person name="Meyer T.E."/>
        </authorList>
    </citation>
    <scope>NUCLEOTIDE SEQUENCE [LARGE SCALE GENOMIC DNA]</scope>
    <source>
        <strain evidence="1 2">DSM 18633</strain>
    </source>
</reference>
<evidence type="ECO:0000313" key="2">
    <source>
        <dbReference type="Proteomes" id="UP000438991"/>
    </source>
</evidence>
<dbReference type="AlphaFoldDB" id="A0A327K8R4"/>
<comment type="caution">
    <text evidence="1">The sequence shown here is derived from an EMBL/GenBank/DDBJ whole genome shotgun (WGS) entry which is preliminary data.</text>
</comment>
<evidence type="ECO:0000313" key="1">
    <source>
        <dbReference type="EMBL" id="MTW16347.1"/>
    </source>
</evidence>
<protein>
    <submittedName>
        <fullName evidence="1">Uncharacterized protein</fullName>
    </submittedName>
</protein>
<dbReference type="RefSeq" id="WP_111384751.1">
    <property type="nucleotide sequence ID" value="NZ_NPEW01000055.1"/>
</dbReference>
<sequence>MNTLLGLVATLTLVACVSAVGIVRGVDFSSRDAVRVPGTKVASSAAQPVVDGAASRALVLR</sequence>
<proteinExistence type="predicted"/>
<name>A0A327K8R4_9BRAD</name>
<organism evidence="1 2">
    <name type="scientific">Rhodoplanes serenus</name>
    <dbReference type="NCBI Taxonomy" id="200615"/>
    <lineage>
        <taxon>Bacteria</taxon>
        <taxon>Pseudomonadati</taxon>
        <taxon>Pseudomonadota</taxon>
        <taxon>Alphaproteobacteria</taxon>
        <taxon>Hyphomicrobiales</taxon>
        <taxon>Nitrobacteraceae</taxon>
        <taxon>Rhodoplanes</taxon>
    </lineage>
</organism>
<accession>A0A327K8R4</accession>